<sequence length="503" mass="57909">MLGSHSLNNLCFSSDFKELFLNSILSVLVVDKQKQLISLVKNDFIFYKEGLLPLKFGINSKIIFNFAQLLIVLPNFEDLFDVLINKFISTSTTTTTDIKLKTSILYLISTLISTFSSTNNKNFDQNKLSNLINDIILILKLFDSLLEEEILDSEIVDNLPLNTDESCLVGSNRGDLLYETLKYCSSSNICVKEAADTCLNNLVKNSTQYKDVSEMIFENAHLLMFKILLAAQDFPTNPRFPLVLSEMILRCFNPKIYFKLKGALDELLFWLDYSNQKQILLLLFCLKNYCKALYNWFYPLIPSQTIIVDEQQPSTSKVNEYSDNDEETEDITNKNVLEEENEKYLNDLNYPLIQNLNSNFQTGVQQLSNSEMLVAIKSVEVIKTITLISKDFVYWKIVKEYLPRICGLLENLFKQTLKSTKILVVKESVIKHSVAFKLQLALVESIPTIIENSCAFNNKNNLQRLKEILILYSNFEDKNFQVLTNEAKKSLKRLVELEEIKEN</sequence>
<dbReference type="InterPro" id="IPR052587">
    <property type="entry name" value="TELO2-interacting_protein_1"/>
</dbReference>
<dbReference type="WBParaSite" id="scf7180000418884.g3063">
    <property type="protein sequence ID" value="scf7180000418884.g3063"/>
    <property type="gene ID" value="scf7180000418884.g3063"/>
</dbReference>
<accession>A0A915NI45</accession>
<dbReference type="Pfam" id="PF21547">
    <property type="entry name" value="TTI1"/>
    <property type="match status" value="1"/>
</dbReference>
<proteinExistence type="predicted"/>
<dbReference type="Proteomes" id="UP000887560">
    <property type="component" value="Unplaced"/>
</dbReference>
<dbReference type="PANTHER" id="PTHR18460:SF3">
    <property type="entry name" value="TELO2-INTERACTING PROTEIN 1 HOMOLOG"/>
    <property type="match status" value="1"/>
</dbReference>
<dbReference type="Pfam" id="PF24181">
    <property type="entry name" value="TPR_TTI1_C"/>
    <property type="match status" value="1"/>
</dbReference>
<name>A0A915NI45_9BILA</name>
<evidence type="ECO:0000313" key="3">
    <source>
        <dbReference type="WBParaSite" id="scf7180000418884.g3063"/>
    </source>
</evidence>
<evidence type="ECO:0000259" key="1">
    <source>
        <dbReference type="Pfam" id="PF24181"/>
    </source>
</evidence>
<dbReference type="AlphaFoldDB" id="A0A915NI45"/>
<dbReference type="InterPro" id="IPR057567">
    <property type="entry name" value="TPR_TTI1_C"/>
</dbReference>
<keyword evidence="2" id="KW-1185">Reference proteome</keyword>
<protein>
    <submittedName>
        <fullName evidence="3">HEAT repeat-containing protein 1</fullName>
    </submittedName>
</protein>
<feature type="domain" description="TTI1 C-terminal TPR" evidence="1">
    <location>
        <begin position="362"/>
        <end position="485"/>
    </location>
</feature>
<dbReference type="InterPro" id="IPR049362">
    <property type="entry name" value="TTI1_rpt"/>
</dbReference>
<organism evidence="2 3">
    <name type="scientific">Meloidogyne floridensis</name>
    <dbReference type="NCBI Taxonomy" id="298350"/>
    <lineage>
        <taxon>Eukaryota</taxon>
        <taxon>Metazoa</taxon>
        <taxon>Ecdysozoa</taxon>
        <taxon>Nematoda</taxon>
        <taxon>Chromadorea</taxon>
        <taxon>Rhabditida</taxon>
        <taxon>Tylenchina</taxon>
        <taxon>Tylenchomorpha</taxon>
        <taxon>Tylenchoidea</taxon>
        <taxon>Meloidogynidae</taxon>
        <taxon>Meloidogyninae</taxon>
        <taxon>Meloidogyne</taxon>
    </lineage>
</organism>
<evidence type="ECO:0000313" key="2">
    <source>
        <dbReference type="Proteomes" id="UP000887560"/>
    </source>
</evidence>
<dbReference type="GO" id="GO:0005737">
    <property type="term" value="C:cytoplasm"/>
    <property type="evidence" value="ECO:0007669"/>
    <property type="project" value="TreeGrafter"/>
</dbReference>
<dbReference type="PANTHER" id="PTHR18460">
    <property type="entry name" value="TEL2 INTERACTING PROTEIN 1 TTI1 FAMILY MEMBER"/>
    <property type="match status" value="1"/>
</dbReference>
<reference evidence="3" key="1">
    <citation type="submission" date="2022-11" db="UniProtKB">
        <authorList>
            <consortium name="WormBaseParasite"/>
        </authorList>
    </citation>
    <scope>IDENTIFICATION</scope>
</reference>